<evidence type="ECO:0000313" key="6">
    <source>
        <dbReference type="EMBL" id="PVY78039.1"/>
    </source>
</evidence>
<reference evidence="5 7" key="1">
    <citation type="submission" date="2017-07" db="EMBL/GenBank/DDBJ databases">
        <title>Tamlnaduibacter salinus (Mi-7) genome sequencing.</title>
        <authorList>
            <person name="Verma A."/>
            <person name="Krishnamurthi S."/>
        </authorList>
    </citation>
    <scope>NUCLEOTIDE SEQUENCE [LARGE SCALE GENOMIC DNA]</scope>
    <source>
        <strain evidence="5 7">Mi-7</strain>
    </source>
</reference>
<dbReference type="InterPro" id="IPR050469">
    <property type="entry name" value="Diguanylate_Cyclase"/>
</dbReference>
<comment type="caution">
    <text evidence="5">The sequence shown here is derived from an EMBL/GenBank/DDBJ whole genome shotgun (WGS) entry which is preliminary data.</text>
</comment>
<reference evidence="6 8" key="2">
    <citation type="submission" date="2018-04" db="EMBL/GenBank/DDBJ databases">
        <title>Genomic Encyclopedia of Type Strains, Phase IV (KMG-IV): sequencing the most valuable type-strain genomes for metagenomic binning, comparative biology and taxonomic classification.</title>
        <authorList>
            <person name="Goeker M."/>
        </authorList>
    </citation>
    <scope>NUCLEOTIDE SEQUENCE [LARGE SCALE GENOMIC DNA]</scope>
    <source>
        <strain evidence="6 8">DSM 28688</strain>
    </source>
</reference>
<dbReference type="Proteomes" id="UP000218332">
    <property type="component" value="Unassembled WGS sequence"/>
</dbReference>
<dbReference type="RefSeq" id="WP_095610698.1">
    <property type="nucleotide sequence ID" value="NZ_NMPM01000032.1"/>
</dbReference>
<evidence type="ECO:0000313" key="8">
    <source>
        <dbReference type="Proteomes" id="UP000245887"/>
    </source>
</evidence>
<evidence type="ECO:0000256" key="1">
    <source>
        <dbReference type="ARBA" id="ARBA00001946"/>
    </source>
</evidence>
<evidence type="ECO:0000259" key="4">
    <source>
        <dbReference type="PROSITE" id="PS50887"/>
    </source>
</evidence>
<dbReference type="AlphaFoldDB" id="A0A2A2I4T5"/>
<organism evidence="5 7">
    <name type="scientific">Tamilnaduibacter salinus</name>
    <dbReference type="NCBI Taxonomy" id="1484056"/>
    <lineage>
        <taxon>Bacteria</taxon>
        <taxon>Pseudomonadati</taxon>
        <taxon>Pseudomonadota</taxon>
        <taxon>Gammaproteobacteria</taxon>
        <taxon>Pseudomonadales</taxon>
        <taxon>Marinobacteraceae</taxon>
        <taxon>Tamilnaduibacter</taxon>
    </lineage>
</organism>
<dbReference type="Gene3D" id="3.30.70.270">
    <property type="match status" value="1"/>
</dbReference>
<feature type="region of interest" description="Disordered" evidence="3">
    <location>
        <begin position="296"/>
        <end position="325"/>
    </location>
</feature>
<dbReference type="SMART" id="SM00267">
    <property type="entry name" value="GGDEF"/>
    <property type="match status" value="1"/>
</dbReference>
<proteinExistence type="predicted"/>
<dbReference type="SUPFAM" id="SSF55073">
    <property type="entry name" value="Nucleotide cyclase"/>
    <property type="match status" value="1"/>
</dbReference>
<feature type="compositionally biased region" description="Polar residues" evidence="3">
    <location>
        <begin position="1"/>
        <end position="12"/>
    </location>
</feature>
<dbReference type="EMBL" id="NMPM01000032">
    <property type="protein sequence ID" value="PAV26294.1"/>
    <property type="molecule type" value="Genomic_DNA"/>
</dbReference>
<dbReference type="GO" id="GO:0005886">
    <property type="term" value="C:plasma membrane"/>
    <property type="evidence" value="ECO:0007669"/>
    <property type="project" value="TreeGrafter"/>
</dbReference>
<evidence type="ECO:0000313" key="7">
    <source>
        <dbReference type="Proteomes" id="UP000218332"/>
    </source>
</evidence>
<comment type="cofactor">
    <cofactor evidence="1">
        <name>Mg(2+)</name>
        <dbReference type="ChEBI" id="CHEBI:18420"/>
    </cofactor>
</comment>
<dbReference type="Pfam" id="PF00990">
    <property type="entry name" value="GGDEF"/>
    <property type="match status" value="1"/>
</dbReference>
<dbReference type="GO" id="GO:0052621">
    <property type="term" value="F:diguanylate cyclase activity"/>
    <property type="evidence" value="ECO:0007669"/>
    <property type="project" value="UniProtKB-EC"/>
</dbReference>
<dbReference type="GO" id="GO:0043709">
    <property type="term" value="P:cell adhesion involved in single-species biofilm formation"/>
    <property type="evidence" value="ECO:0007669"/>
    <property type="project" value="TreeGrafter"/>
</dbReference>
<feature type="domain" description="GGDEF" evidence="4">
    <location>
        <begin position="176"/>
        <end position="308"/>
    </location>
</feature>
<keyword evidence="7" id="KW-1185">Reference proteome</keyword>
<feature type="compositionally biased region" description="Basic and acidic residues" evidence="3">
    <location>
        <begin position="13"/>
        <end position="23"/>
    </location>
</feature>
<accession>A0A2A2I4T5</accession>
<dbReference type="InterPro" id="IPR029787">
    <property type="entry name" value="Nucleotide_cyclase"/>
</dbReference>
<dbReference type="GO" id="GO:1902201">
    <property type="term" value="P:negative regulation of bacterial-type flagellum-dependent cell motility"/>
    <property type="evidence" value="ECO:0007669"/>
    <property type="project" value="TreeGrafter"/>
</dbReference>
<sequence length="325" mass="36062">MPSNLTSLSQQSHQREQALRDAHQAGLAWRQGDDPFSRLGRRINTTLDLRVQIELFANELRRAVAFDALSYHHQIAGRSIDWTTGSGGHHRCDYTLNLEGERFGRLSLHRNARFEESELSVVESMLSLLIHPVRNACRYEMAQQAALTDSVTGIANKRAFDKALEREASMNSRHGDRCALILCDLDHFKRVNDTHGHGVGDDVLVAVAKAMDEATRDTDTVYRIGGEEFAILLPRVESIDTIRVADRIRETIAAIRIRTDSATVSVTASAGLGLCTPNEAPGDWFQRTDDALYKAKTEGRNRTSVAVSPASPRKSPVTPLHNPTT</sequence>
<dbReference type="InterPro" id="IPR000160">
    <property type="entry name" value="GGDEF_dom"/>
</dbReference>
<dbReference type="PANTHER" id="PTHR45138:SF24">
    <property type="entry name" value="DIGUANYLATE CYCLASE DGCC-RELATED"/>
    <property type="match status" value="1"/>
</dbReference>
<dbReference type="FunFam" id="3.30.70.270:FF:000001">
    <property type="entry name" value="Diguanylate cyclase domain protein"/>
    <property type="match status" value="1"/>
</dbReference>
<evidence type="ECO:0000256" key="2">
    <source>
        <dbReference type="ARBA" id="ARBA00012528"/>
    </source>
</evidence>
<dbReference type="EMBL" id="QEKQ01000002">
    <property type="protein sequence ID" value="PVY78039.1"/>
    <property type="molecule type" value="Genomic_DNA"/>
</dbReference>
<dbReference type="NCBIfam" id="TIGR00254">
    <property type="entry name" value="GGDEF"/>
    <property type="match status" value="1"/>
</dbReference>
<name>A0A2A2I4T5_9GAMM</name>
<evidence type="ECO:0000256" key="3">
    <source>
        <dbReference type="SAM" id="MobiDB-lite"/>
    </source>
</evidence>
<dbReference type="Proteomes" id="UP000245887">
    <property type="component" value="Unassembled WGS sequence"/>
</dbReference>
<dbReference type="PROSITE" id="PS50887">
    <property type="entry name" value="GGDEF"/>
    <property type="match status" value="1"/>
</dbReference>
<dbReference type="InterPro" id="IPR043128">
    <property type="entry name" value="Rev_trsase/Diguanyl_cyclase"/>
</dbReference>
<dbReference type="OrthoDB" id="9812260at2"/>
<evidence type="ECO:0000313" key="5">
    <source>
        <dbReference type="EMBL" id="PAV26294.1"/>
    </source>
</evidence>
<feature type="region of interest" description="Disordered" evidence="3">
    <location>
        <begin position="1"/>
        <end position="24"/>
    </location>
</feature>
<dbReference type="EC" id="2.7.7.65" evidence="2"/>
<dbReference type="CDD" id="cd01949">
    <property type="entry name" value="GGDEF"/>
    <property type="match status" value="1"/>
</dbReference>
<gene>
    <name evidence="6" type="ORF">C8D92_10273</name>
    <name evidence="5" type="ORF">CF392_06755</name>
</gene>
<protein>
    <recommendedName>
        <fullName evidence="2">diguanylate cyclase</fullName>
        <ecNumber evidence="2">2.7.7.65</ecNumber>
    </recommendedName>
</protein>
<dbReference type="PANTHER" id="PTHR45138">
    <property type="entry name" value="REGULATORY COMPONENTS OF SENSORY TRANSDUCTION SYSTEM"/>
    <property type="match status" value="1"/>
</dbReference>